<dbReference type="RefSeq" id="WP_006639501.1">
    <property type="nucleotide sequence ID" value="NZ_BORD01000001.1"/>
</dbReference>
<dbReference type="GeneID" id="92855592"/>
<name>A0ABM6LCR5_9BACI</name>
<gene>
    <name evidence="1" type="ORF">S101395_00367</name>
</gene>
<protein>
    <submittedName>
        <fullName evidence="1">Uncharacterized protein</fullName>
    </submittedName>
</protein>
<dbReference type="Proteomes" id="UP000196877">
    <property type="component" value="Chromosome"/>
</dbReference>
<accession>A0ABM6LCR5</accession>
<evidence type="ECO:0000313" key="1">
    <source>
        <dbReference type="EMBL" id="ASB86922.1"/>
    </source>
</evidence>
<reference evidence="1 2" key="1">
    <citation type="submission" date="2017-06" db="EMBL/GenBank/DDBJ databases">
        <title>Genome sequence of Bacillus sonorensis strain SRCM101395.</title>
        <authorList>
            <person name="Cho S.H."/>
        </authorList>
    </citation>
    <scope>NUCLEOTIDE SEQUENCE [LARGE SCALE GENOMIC DNA]</scope>
    <source>
        <strain evidence="1 2">SRCM101395</strain>
    </source>
</reference>
<keyword evidence="2" id="KW-1185">Reference proteome</keyword>
<proteinExistence type="predicted"/>
<evidence type="ECO:0000313" key="2">
    <source>
        <dbReference type="Proteomes" id="UP000196877"/>
    </source>
</evidence>
<sequence>MKGIIAFFKMWTALLLNWVIPANGSQEIFRRIASTYQQAEAFSGAFSQHAERKQADIFEWRRVMLDDMAKERAPAACKKTSKRVRAGPELYMRT</sequence>
<organism evidence="1 2">
    <name type="scientific">Bacillus sonorensis</name>
    <dbReference type="NCBI Taxonomy" id="119858"/>
    <lineage>
        <taxon>Bacteria</taxon>
        <taxon>Bacillati</taxon>
        <taxon>Bacillota</taxon>
        <taxon>Bacilli</taxon>
        <taxon>Bacillales</taxon>
        <taxon>Bacillaceae</taxon>
        <taxon>Bacillus</taxon>
    </lineage>
</organism>
<dbReference type="EMBL" id="CP021920">
    <property type="protein sequence ID" value="ASB86922.1"/>
    <property type="molecule type" value="Genomic_DNA"/>
</dbReference>